<dbReference type="OrthoDB" id="266718at2759"/>
<dbReference type="PANTHER" id="PTHR48016">
    <property type="entry name" value="MAP KINASE KINASE KINASE SSK2-RELATED-RELATED"/>
    <property type="match status" value="1"/>
</dbReference>
<evidence type="ECO:0000256" key="2">
    <source>
        <dbReference type="ARBA" id="ARBA00012411"/>
    </source>
</evidence>
<dbReference type="InterPro" id="IPR008271">
    <property type="entry name" value="Ser/Thr_kinase_AS"/>
</dbReference>
<feature type="binding site" evidence="9">
    <location>
        <position position="657"/>
    </location>
    <ligand>
        <name>ATP</name>
        <dbReference type="ChEBI" id="CHEBI:30616"/>
    </ligand>
</feature>
<organism evidence="14 15">
    <name type="scientific">Metarhizium anisopliae BRIP 53293</name>
    <dbReference type="NCBI Taxonomy" id="1291518"/>
    <lineage>
        <taxon>Eukaryota</taxon>
        <taxon>Fungi</taxon>
        <taxon>Dikarya</taxon>
        <taxon>Ascomycota</taxon>
        <taxon>Pezizomycotina</taxon>
        <taxon>Sordariomycetes</taxon>
        <taxon>Hypocreomycetidae</taxon>
        <taxon>Hypocreales</taxon>
        <taxon>Clavicipitaceae</taxon>
        <taxon>Metarhizium</taxon>
    </lineage>
</organism>
<dbReference type="InterPro" id="IPR013761">
    <property type="entry name" value="SAM/pointed_sf"/>
</dbReference>
<dbReference type="SUPFAM" id="SSF56112">
    <property type="entry name" value="Protein kinase-like (PK-like)"/>
    <property type="match status" value="1"/>
</dbReference>
<evidence type="ECO:0000259" key="11">
    <source>
        <dbReference type="PROSITE" id="PS50011"/>
    </source>
</evidence>
<evidence type="ECO:0000313" key="15">
    <source>
        <dbReference type="Proteomes" id="UP000054544"/>
    </source>
</evidence>
<dbReference type="Gene3D" id="3.10.490.10">
    <property type="entry name" value="Gamma-glutamyl cyclotransferase-like"/>
    <property type="match status" value="1"/>
</dbReference>
<dbReference type="Pfam" id="PF14847">
    <property type="entry name" value="Ras_bdg_2"/>
    <property type="match status" value="1"/>
</dbReference>
<dbReference type="PROSITE" id="PS50011">
    <property type="entry name" value="PROTEIN_KINASE_DOM"/>
    <property type="match status" value="1"/>
</dbReference>
<dbReference type="CDD" id="cd06661">
    <property type="entry name" value="GGCT_like"/>
    <property type="match status" value="1"/>
</dbReference>
<sequence length="1067" mass="118867">MAMLSSKSPFPAALSTSNLAPGSNLQSALPTSRRLPAMSSSAQNYASPTESEFSETDGADSVKHWDEDHVCEYLRSVKCGDYEKIFRKNHINGENLLEMDKEVLKEMGIDKVGDRVRLFLCIKKLRTKTYANQKKRNRDSFSGLDAYASFPSTSIAAQTSSLPRSSAPSSINRRYSRQIDVPAPLETARQARFPAGVGYVSSVGQSQPSRPQASTSDLPTSRLVPTHTRNNSSMDGSLMAALPQGQDVIRVISTGGVTKVVKIADCNTCEDVMRVTLRKFALREDHERNYCFWVLTGIDPDPTQCRRLGDTELWRIIKDQRRPERNRLILRRVPAGEPGESELQRAAAIAMEEEQQKHTKAIESVDKRSQLKVQKLLGENWDDQLQQPLSPVFFQHQDRSLPHEIHRDADRTPLADDARAAQRRKDGLRQFGGLRPPSELIASDLTSYFPDHRREDIDRTARLSMRRSTRLSKVNSRLSVASSISLASSVQDAPPIPTIADSWLSGAAHVAKVRTRDSHGRIPGIYNRDSFASSTLDTLQEESPMEPDRKSYVSFTESGDDTTVDSTAVSVTDPDGNTAITSYYEGDGSTGSGSFNESIRQALSNDGDELDEELESFLSGDSWDDNQWMKGALIGKGSFGSVYLALHAVTGELLAVKQVQMPAPGATGQSETRKRSMIEALNREMNLLRDLRHPNIVQYLGCSSSSDHLNIFLEYVPGGSVQTMLNSYGALPEPLVRSFVRQILMGLSYLHGRDIIHRDIKGANILVDNKGTIKISDFGISKKLEQSNILGNAKNNRHRPSLQGSVFWMAPEVVKQTEYTLKADIWSLGCLVVEMMTGNHPFPDCSQLQAIFKIGGGTASPTIPEHASEEAKAFLRQTFELNHDLRPSADELMLNSQLSQDSAMTVTPEDRHEILYFAYGSNLSTAQMRQRCPYSTPIGLGHLDGWTWLVNERGYANVVRASSGGGGGVYGLLYLLPPQDEERLDAYEGVPWAYEKTTCDARWVRDAQGRVLDEPVRALVYVDKSRVRESVPRDEYVERMERGIEDAVDNWGLDREYADGVMRRFWK</sequence>
<feature type="domain" description="Ras-associating" evidence="13">
    <location>
        <begin position="245"/>
        <end position="335"/>
    </location>
</feature>
<dbReference type="PANTHER" id="PTHR48016:SF56">
    <property type="entry name" value="MAPKK KINASE"/>
    <property type="match status" value="1"/>
</dbReference>
<dbReference type="EMBL" id="KE384742">
    <property type="protein sequence ID" value="KJK76729.1"/>
    <property type="molecule type" value="Genomic_DNA"/>
</dbReference>
<dbReference type="Gene3D" id="1.10.510.10">
    <property type="entry name" value="Transferase(Phosphotransferase) domain 1"/>
    <property type="match status" value="1"/>
</dbReference>
<dbReference type="InterPro" id="IPR036568">
    <property type="entry name" value="GGCT-like_sf"/>
</dbReference>
<dbReference type="CDD" id="cd09534">
    <property type="entry name" value="SAM_Ste11_fungal"/>
    <property type="match status" value="1"/>
</dbReference>
<dbReference type="PROSITE" id="PS50200">
    <property type="entry name" value="RA"/>
    <property type="match status" value="1"/>
</dbReference>
<keyword evidence="4 9" id="KW-0547">Nucleotide-binding</keyword>
<evidence type="ECO:0000256" key="7">
    <source>
        <dbReference type="ARBA" id="ARBA00047919"/>
    </source>
</evidence>
<dbReference type="InterPro" id="IPR050538">
    <property type="entry name" value="MAP_kinase_kinase_kinase"/>
</dbReference>
<dbReference type="FunFam" id="3.10.20.90:FF:000214">
    <property type="entry name" value="Serine/threonine-protein kinase STE11"/>
    <property type="match status" value="1"/>
</dbReference>
<dbReference type="Pfam" id="PF00069">
    <property type="entry name" value="Pkinase"/>
    <property type="match status" value="1"/>
</dbReference>
<protein>
    <recommendedName>
        <fullName evidence="2">mitogen-activated protein kinase</fullName>
        <ecNumber evidence="2">2.7.11.24</ecNumber>
    </recommendedName>
</protein>
<feature type="region of interest" description="Disordered" evidence="10">
    <location>
        <begin position="1"/>
        <end position="59"/>
    </location>
</feature>
<dbReference type="AlphaFoldDB" id="A0A0D9NRV9"/>
<dbReference type="Gene3D" id="1.10.150.50">
    <property type="entry name" value="Transcription Factor, Ets-1"/>
    <property type="match status" value="1"/>
</dbReference>
<dbReference type="PROSITE" id="PS00107">
    <property type="entry name" value="PROTEIN_KINASE_ATP"/>
    <property type="match status" value="1"/>
</dbReference>
<feature type="compositionally biased region" description="Polar residues" evidence="10">
    <location>
        <begin position="38"/>
        <end position="51"/>
    </location>
</feature>
<feature type="compositionally biased region" description="Polar residues" evidence="10">
    <location>
        <begin position="202"/>
        <end position="219"/>
    </location>
</feature>
<dbReference type="Pfam" id="PF06094">
    <property type="entry name" value="GGACT"/>
    <property type="match status" value="1"/>
</dbReference>
<dbReference type="FunFam" id="3.30.200.20:FF:000387">
    <property type="entry name" value="Serine/threonine-protein kinase STE11"/>
    <property type="match status" value="1"/>
</dbReference>
<feature type="domain" description="SAM" evidence="12">
    <location>
        <begin position="65"/>
        <end position="128"/>
    </location>
</feature>
<dbReference type="FunFam" id="1.10.150.50:FF:000075">
    <property type="entry name" value="Serine/threonine-protein kinase STE11"/>
    <property type="match status" value="1"/>
</dbReference>
<dbReference type="SMART" id="SM01304">
    <property type="entry name" value="Ras_bdg_2"/>
    <property type="match status" value="1"/>
</dbReference>
<comment type="catalytic activity">
    <reaction evidence="8">
        <text>L-seryl-[protein] + ATP = O-phospho-L-seryl-[protein] + ADP + H(+)</text>
        <dbReference type="Rhea" id="RHEA:17989"/>
        <dbReference type="Rhea" id="RHEA-COMP:9863"/>
        <dbReference type="Rhea" id="RHEA-COMP:11604"/>
        <dbReference type="ChEBI" id="CHEBI:15378"/>
        <dbReference type="ChEBI" id="CHEBI:29999"/>
        <dbReference type="ChEBI" id="CHEBI:30616"/>
        <dbReference type="ChEBI" id="CHEBI:83421"/>
        <dbReference type="ChEBI" id="CHEBI:456216"/>
        <dbReference type="EC" id="2.7.11.24"/>
    </reaction>
    <physiologicalReaction direction="left-to-right" evidence="8">
        <dbReference type="Rhea" id="RHEA:17990"/>
    </physiologicalReaction>
</comment>
<evidence type="ECO:0000256" key="1">
    <source>
        <dbReference type="ARBA" id="ARBA00006529"/>
    </source>
</evidence>
<dbReference type="PROSITE" id="PS00108">
    <property type="entry name" value="PROTEIN_KINASE_ST"/>
    <property type="match status" value="1"/>
</dbReference>
<evidence type="ECO:0000256" key="9">
    <source>
        <dbReference type="PROSITE-ProRule" id="PRU10141"/>
    </source>
</evidence>
<dbReference type="Proteomes" id="UP000054544">
    <property type="component" value="Unassembled WGS sequence"/>
</dbReference>
<gene>
    <name evidence="14" type="ORF">H634G_07770</name>
</gene>
<dbReference type="Gene3D" id="3.10.20.90">
    <property type="entry name" value="Phosphatidylinositol 3-kinase Catalytic Subunit, Chain A, domain 1"/>
    <property type="match status" value="1"/>
</dbReference>
<comment type="catalytic activity">
    <reaction evidence="7">
        <text>L-threonyl-[protein] + ATP = O-phospho-L-threonyl-[protein] + ADP + H(+)</text>
        <dbReference type="Rhea" id="RHEA:46608"/>
        <dbReference type="Rhea" id="RHEA-COMP:11060"/>
        <dbReference type="Rhea" id="RHEA-COMP:11605"/>
        <dbReference type="ChEBI" id="CHEBI:15378"/>
        <dbReference type="ChEBI" id="CHEBI:30013"/>
        <dbReference type="ChEBI" id="CHEBI:30616"/>
        <dbReference type="ChEBI" id="CHEBI:61977"/>
        <dbReference type="ChEBI" id="CHEBI:456216"/>
        <dbReference type="EC" id="2.7.11.24"/>
    </reaction>
    <physiologicalReaction direction="left-to-right" evidence="7">
        <dbReference type="Rhea" id="RHEA:46609"/>
    </physiologicalReaction>
</comment>
<keyword evidence="3" id="KW-0808">Transferase</keyword>
<dbReference type="InterPro" id="IPR009288">
    <property type="entry name" value="AIG2-like_dom"/>
</dbReference>
<dbReference type="STRING" id="1291518.A0A0D9NRV9"/>
<dbReference type="GO" id="GO:0004709">
    <property type="term" value="F:MAP kinase kinase kinase activity"/>
    <property type="evidence" value="ECO:0007669"/>
    <property type="project" value="UniProtKB-ARBA"/>
</dbReference>
<evidence type="ECO:0000313" key="14">
    <source>
        <dbReference type="EMBL" id="KJK76729.1"/>
    </source>
</evidence>
<evidence type="ECO:0000256" key="8">
    <source>
        <dbReference type="ARBA" id="ARBA00048130"/>
    </source>
</evidence>
<evidence type="ECO:0000256" key="5">
    <source>
        <dbReference type="ARBA" id="ARBA00022777"/>
    </source>
</evidence>
<reference evidence="15" key="1">
    <citation type="journal article" date="2014" name="BMC Genomics">
        <title>The genome sequence of the biocontrol fungus Metarhizium anisopliae and comparative genomics of Metarhizium species.</title>
        <authorList>
            <person name="Pattemore J.A."/>
            <person name="Hane J.K."/>
            <person name="Williams A.H."/>
            <person name="Wilson B.A."/>
            <person name="Stodart B.J."/>
            <person name="Ash G.J."/>
        </authorList>
    </citation>
    <scope>NUCLEOTIDE SEQUENCE [LARGE SCALE GENOMIC DNA]</scope>
    <source>
        <strain evidence="15">BRIP 53293</strain>
    </source>
</reference>
<evidence type="ECO:0000259" key="13">
    <source>
        <dbReference type="PROSITE" id="PS50200"/>
    </source>
</evidence>
<dbReference type="InterPro" id="IPR000159">
    <property type="entry name" value="RA_dom"/>
</dbReference>
<dbReference type="EC" id="2.7.11.24" evidence="2"/>
<proteinExistence type="inferred from homology"/>
<dbReference type="InterPro" id="IPR017441">
    <property type="entry name" value="Protein_kinase_ATP_BS"/>
</dbReference>
<dbReference type="SMART" id="SM00220">
    <property type="entry name" value="S_TKc"/>
    <property type="match status" value="1"/>
</dbReference>
<dbReference type="SMART" id="SM00454">
    <property type="entry name" value="SAM"/>
    <property type="match status" value="1"/>
</dbReference>
<dbReference type="InterPro" id="IPR013024">
    <property type="entry name" value="GGCT-like"/>
</dbReference>
<keyword evidence="6 9" id="KW-0067">ATP-binding</keyword>
<keyword evidence="15" id="KW-1185">Reference proteome</keyword>
<feature type="region of interest" description="Disordered" evidence="10">
    <location>
        <begin position="199"/>
        <end position="224"/>
    </location>
</feature>
<dbReference type="FunFam" id="1.10.510.10:FF:000334">
    <property type="entry name" value="Serine/threonine-protein kinase STE11"/>
    <property type="match status" value="1"/>
</dbReference>
<dbReference type="GO" id="GO:0005524">
    <property type="term" value="F:ATP binding"/>
    <property type="evidence" value="ECO:0007669"/>
    <property type="project" value="UniProtKB-UniRule"/>
</dbReference>
<dbReference type="InterPro" id="IPR011009">
    <property type="entry name" value="Kinase-like_dom_sf"/>
</dbReference>
<dbReference type="GO" id="GO:0004707">
    <property type="term" value="F:MAP kinase activity"/>
    <property type="evidence" value="ECO:0007669"/>
    <property type="project" value="UniProtKB-EC"/>
</dbReference>
<evidence type="ECO:0000256" key="3">
    <source>
        <dbReference type="ARBA" id="ARBA00022679"/>
    </source>
</evidence>
<keyword evidence="5" id="KW-0418">Kinase</keyword>
<dbReference type="PROSITE" id="PS50105">
    <property type="entry name" value="SAM_DOMAIN"/>
    <property type="match status" value="1"/>
</dbReference>
<evidence type="ECO:0000256" key="6">
    <source>
        <dbReference type="ARBA" id="ARBA00022840"/>
    </source>
</evidence>
<dbReference type="Pfam" id="PF07647">
    <property type="entry name" value="SAM_2"/>
    <property type="match status" value="1"/>
</dbReference>
<evidence type="ECO:0000256" key="4">
    <source>
        <dbReference type="ARBA" id="ARBA00022741"/>
    </source>
</evidence>
<comment type="similarity">
    <text evidence="1">Belongs to the protein kinase superfamily. STE Ser/Thr protein kinase family. MAP kinase kinase kinase subfamily.</text>
</comment>
<feature type="compositionally biased region" description="Polar residues" evidence="10">
    <location>
        <begin position="1"/>
        <end position="30"/>
    </location>
</feature>
<dbReference type="InterPro" id="IPR001660">
    <property type="entry name" value="SAM"/>
</dbReference>
<name>A0A0D9NRV9_METAN</name>
<dbReference type="InterPro" id="IPR000719">
    <property type="entry name" value="Prot_kinase_dom"/>
</dbReference>
<dbReference type="SUPFAM" id="SSF110857">
    <property type="entry name" value="Gamma-glutamyl cyclotransferase-like"/>
    <property type="match status" value="1"/>
</dbReference>
<dbReference type="InterPro" id="IPR029458">
    <property type="entry name" value="Ras-bd_By2"/>
</dbReference>
<evidence type="ECO:0000259" key="12">
    <source>
        <dbReference type="PROSITE" id="PS50105"/>
    </source>
</evidence>
<accession>A0A0D9NRV9</accession>
<dbReference type="SUPFAM" id="SSF47769">
    <property type="entry name" value="SAM/Pointed domain"/>
    <property type="match status" value="1"/>
</dbReference>
<feature type="domain" description="Protein kinase" evidence="11">
    <location>
        <begin position="628"/>
        <end position="898"/>
    </location>
</feature>
<evidence type="ECO:0000256" key="10">
    <source>
        <dbReference type="SAM" id="MobiDB-lite"/>
    </source>
</evidence>